<dbReference type="EMBL" id="JANIPJ010000036">
    <property type="protein sequence ID" value="MCR2807900.1"/>
    <property type="molecule type" value="Genomic_DNA"/>
</dbReference>
<dbReference type="CDD" id="cd01106">
    <property type="entry name" value="HTH_TipAL-Mta"/>
    <property type="match status" value="1"/>
</dbReference>
<dbReference type="SMART" id="SM00422">
    <property type="entry name" value="HTH_MERR"/>
    <property type="match status" value="1"/>
</dbReference>
<accession>A0A9X2MWU3</accession>
<evidence type="ECO:0000313" key="4">
    <source>
        <dbReference type="EMBL" id="MCR2807900.1"/>
    </source>
</evidence>
<keyword evidence="1" id="KW-0238">DNA-binding</keyword>
<dbReference type="InterPro" id="IPR000551">
    <property type="entry name" value="MerR-type_HTH_dom"/>
</dbReference>
<feature type="coiled-coil region" evidence="2">
    <location>
        <begin position="148"/>
        <end position="182"/>
    </location>
</feature>
<dbReference type="InterPro" id="IPR047057">
    <property type="entry name" value="MerR_fam"/>
</dbReference>
<reference evidence="4" key="1">
    <citation type="submission" date="2022-08" db="EMBL/GenBank/DDBJ databases">
        <title>The genomic sequence of strain Paenibacillus sp. SCIV0701.</title>
        <authorList>
            <person name="Zhao H."/>
        </authorList>
    </citation>
    <scope>NUCLEOTIDE SEQUENCE</scope>
    <source>
        <strain evidence="4">SCIV0701</strain>
    </source>
</reference>
<dbReference type="Gene3D" id="1.10.1660.10">
    <property type="match status" value="1"/>
</dbReference>
<dbReference type="AlphaFoldDB" id="A0A9X2MWU3"/>
<dbReference type="PROSITE" id="PS00552">
    <property type="entry name" value="HTH_MERR_1"/>
    <property type="match status" value="1"/>
</dbReference>
<gene>
    <name evidence="4" type="ORF">NQZ67_28895</name>
</gene>
<comment type="caution">
    <text evidence="4">The sequence shown here is derived from an EMBL/GenBank/DDBJ whole genome shotgun (WGS) entry which is preliminary data.</text>
</comment>
<dbReference type="GO" id="GO:0003700">
    <property type="term" value="F:DNA-binding transcription factor activity"/>
    <property type="evidence" value="ECO:0007669"/>
    <property type="project" value="InterPro"/>
</dbReference>
<evidence type="ECO:0000256" key="1">
    <source>
        <dbReference type="ARBA" id="ARBA00023125"/>
    </source>
</evidence>
<dbReference type="GO" id="GO:0003677">
    <property type="term" value="F:DNA binding"/>
    <property type="evidence" value="ECO:0007669"/>
    <property type="project" value="UniProtKB-KW"/>
</dbReference>
<dbReference type="PANTHER" id="PTHR30204">
    <property type="entry name" value="REDOX-CYCLING DRUG-SENSING TRANSCRIPTIONAL ACTIVATOR SOXR"/>
    <property type="match status" value="1"/>
</dbReference>
<sequence>MSKEVHYSVGEFARLTGISVRTLHYYDEIGLLKARKNDRTGHRQYHSGDIVRLQKIVTLKFLGYSLEQILPLVQQETFDSDLLDTLLAQKRELEEQRSRIDIALKAINRATAVLQDAKEVDSHVLIGIIHSIQTEKEQREWLERYVPSEAVSGLYDRSEEELEELDRRYVELVQEVKRLVGTPVEDPAVQQLVDEQLKINIGFVGEDSYEALSGLADLDEEKLKELEALIPTPFTPEEERWLQQAMEHYMKQNGLS</sequence>
<keyword evidence="5" id="KW-1185">Reference proteome</keyword>
<feature type="coiled-coil region" evidence="2">
    <location>
        <begin position="83"/>
        <end position="110"/>
    </location>
</feature>
<organism evidence="4 5">
    <name type="scientific">Paenibacillus soyae</name>
    <dbReference type="NCBI Taxonomy" id="2969249"/>
    <lineage>
        <taxon>Bacteria</taxon>
        <taxon>Bacillati</taxon>
        <taxon>Bacillota</taxon>
        <taxon>Bacilli</taxon>
        <taxon>Bacillales</taxon>
        <taxon>Paenibacillaceae</taxon>
        <taxon>Paenibacillus</taxon>
    </lineage>
</organism>
<dbReference type="PROSITE" id="PS50937">
    <property type="entry name" value="HTH_MERR_2"/>
    <property type="match status" value="1"/>
</dbReference>
<evidence type="ECO:0000313" key="5">
    <source>
        <dbReference type="Proteomes" id="UP001141950"/>
    </source>
</evidence>
<feature type="domain" description="HTH merR-type" evidence="3">
    <location>
        <begin position="6"/>
        <end position="75"/>
    </location>
</feature>
<proteinExistence type="predicted"/>
<dbReference type="PANTHER" id="PTHR30204:SF90">
    <property type="entry name" value="HTH-TYPE TRANSCRIPTIONAL ACTIVATOR MTA"/>
    <property type="match status" value="1"/>
</dbReference>
<dbReference type="Gene3D" id="6.10.250.360">
    <property type="match status" value="1"/>
</dbReference>
<dbReference type="Proteomes" id="UP001141950">
    <property type="component" value="Unassembled WGS sequence"/>
</dbReference>
<name>A0A9X2MWU3_9BACL</name>
<protein>
    <submittedName>
        <fullName evidence="4">MerR family transcriptional regulator</fullName>
    </submittedName>
</protein>
<dbReference type="Pfam" id="PF13411">
    <property type="entry name" value="MerR_1"/>
    <property type="match status" value="1"/>
</dbReference>
<dbReference type="InterPro" id="IPR009061">
    <property type="entry name" value="DNA-bd_dom_put_sf"/>
</dbReference>
<dbReference type="PRINTS" id="PR00040">
    <property type="entry name" value="HTHMERR"/>
</dbReference>
<dbReference type="RefSeq" id="WP_257452801.1">
    <property type="nucleotide sequence ID" value="NZ_JANIPJ010000036.1"/>
</dbReference>
<evidence type="ECO:0000259" key="3">
    <source>
        <dbReference type="PROSITE" id="PS50937"/>
    </source>
</evidence>
<evidence type="ECO:0000256" key="2">
    <source>
        <dbReference type="SAM" id="Coils"/>
    </source>
</evidence>
<keyword evidence="2" id="KW-0175">Coiled coil</keyword>
<dbReference type="SUPFAM" id="SSF46955">
    <property type="entry name" value="Putative DNA-binding domain"/>
    <property type="match status" value="1"/>
</dbReference>